<dbReference type="PANTHER" id="PTHR20930">
    <property type="entry name" value="OVARIAN CARCINOMA ANTIGEN CA125-RELATED"/>
    <property type="match status" value="1"/>
</dbReference>
<dbReference type="GO" id="GO:0000407">
    <property type="term" value="C:phagophore assembly site"/>
    <property type="evidence" value="ECO:0007669"/>
    <property type="project" value="TreeGrafter"/>
</dbReference>
<dbReference type="GO" id="GO:0016236">
    <property type="term" value="P:macroautophagy"/>
    <property type="evidence" value="ECO:0007669"/>
    <property type="project" value="TreeGrafter"/>
</dbReference>
<dbReference type="Gene3D" id="2.60.40.10">
    <property type="entry name" value="Immunoglobulins"/>
    <property type="match status" value="1"/>
</dbReference>
<evidence type="ECO:0000313" key="4">
    <source>
        <dbReference type="Proteomes" id="UP000192247"/>
    </source>
</evidence>
<evidence type="ECO:0000259" key="2">
    <source>
        <dbReference type="Pfam" id="PF16158"/>
    </source>
</evidence>
<dbReference type="InParanoid" id="A0A1V9X0Z3"/>
<reference evidence="3 4" key="1">
    <citation type="journal article" date="2017" name="Gigascience">
        <title>Draft genome of the honey bee ectoparasitic mite, Tropilaelaps mercedesae, is shaped by the parasitic life history.</title>
        <authorList>
            <person name="Dong X."/>
            <person name="Armstrong S.D."/>
            <person name="Xia D."/>
            <person name="Makepeace B.L."/>
            <person name="Darby A.C."/>
            <person name="Kadowaki T."/>
        </authorList>
    </citation>
    <scope>NUCLEOTIDE SEQUENCE [LARGE SCALE GENOMIC DNA]</scope>
    <source>
        <strain evidence="3">Wuxi-XJTLU</strain>
    </source>
</reference>
<organism evidence="3 4">
    <name type="scientific">Tropilaelaps mercedesae</name>
    <dbReference type="NCBI Taxonomy" id="418985"/>
    <lineage>
        <taxon>Eukaryota</taxon>
        <taxon>Metazoa</taxon>
        <taxon>Ecdysozoa</taxon>
        <taxon>Arthropoda</taxon>
        <taxon>Chelicerata</taxon>
        <taxon>Arachnida</taxon>
        <taxon>Acari</taxon>
        <taxon>Parasitiformes</taxon>
        <taxon>Mesostigmata</taxon>
        <taxon>Gamasina</taxon>
        <taxon>Dermanyssoidea</taxon>
        <taxon>Laelapidae</taxon>
        <taxon>Tropilaelaps</taxon>
    </lineage>
</organism>
<name>A0A1V9X0Z3_9ACAR</name>
<evidence type="ECO:0000313" key="3">
    <source>
        <dbReference type="EMBL" id="OQR67051.1"/>
    </source>
</evidence>
<evidence type="ECO:0000256" key="1">
    <source>
        <dbReference type="SAM" id="MobiDB-lite"/>
    </source>
</evidence>
<dbReference type="STRING" id="418985.A0A1V9X0Z3"/>
<dbReference type="GO" id="GO:0043130">
    <property type="term" value="F:ubiquitin binding"/>
    <property type="evidence" value="ECO:0007669"/>
    <property type="project" value="TreeGrafter"/>
</dbReference>
<dbReference type="Pfam" id="PF16158">
    <property type="entry name" value="N_BRCA1_IG"/>
    <property type="match status" value="1"/>
</dbReference>
<keyword evidence="4" id="KW-1185">Reference proteome</keyword>
<dbReference type="OrthoDB" id="6416720at2759"/>
<proteinExistence type="predicted"/>
<dbReference type="EMBL" id="MNPL01030170">
    <property type="protein sequence ID" value="OQR67051.1"/>
    <property type="molecule type" value="Genomic_DNA"/>
</dbReference>
<dbReference type="InterPro" id="IPR013783">
    <property type="entry name" value="Ig-like_fold"/>
</dbReference>
<dbReference type="AlphaFoldDB" id="A0A1V9X0Z3"/>
<feature type="domain" description="Nbr1 FW" evidence="2">
    <location>
        <begin position="69"/>
        <end position="161"/>
    </location>
</feature>
<dbReference type="Proteomes" id="UP000192247">
    <property type="component" value="Unassembled WGS sequence"/>
</dbReference>
<sequence length="310" mass="35377">MRTAEVLLYIRVPEGFSYDKMCQLLDFHFGKVCWMDPREFGCEDYIHEPLVVVRKTCFELACQFIKHENLPDESVVKPSAIIEKAWRVRNTGTRDWPPGTCLRKFWGELRMCDAAFVPLLKVNEEGVIRIRLHLPAHEERYEVHFQLYHPDHGYFGQRLPLILTMSIYSCIQEATQEATQKATQWAQVGVLDERNVKLPACLKLGTTPPSPAVHAQQDTCQRDDALGGGTQSRECQGPSMVSAMAFGHEPRQQQYRLEAELFPEAVLTGALNVCSSIYNVARALIEPRREKHGDRQCRRTIHTPGPDGDK</sequence>
<comment type="caution">
    <text evidence="3">The sequence shown here is derived from an EMBL/GenBank/DDBJ whole genome shotgun (WGS) entry which is preliminary data.</text>
</comment>
<feature type="region of interest" description="Disordered" evidence="1">
    <location>
        <begin position="289"/>
        <end position="310"/>
    </location>
</feature>
<protein>
    <recommendedName>
        <fullName evidence="2">Nbr1 FW domain-containing protein</fullName>
    </recommendedName>
</protein>
<dbReference type="CDD" id="cd14947">
    <property type="entry name" value="NBR1_like"/>
    <property type="match status" value="1"/>
</dbReference>
<dbReference type="PANTHER" id="PTHR20930:SF2">
    <property type="entry name" value="NEXT TO BRCA1 GENE 1 PROTEIN"/>
    <property type="match status" value="1"/>
</dbReference>
<accession>A0A1V9X0Z3</accession>
<dbReference type="InterPro" id="IPR032350">
    <property type="entry name" value="Nbr1_FW"/>
</dbReference>
<gene>
    <name evidence="3" type="ORF">BIW11_13754</name>
</gene>